<dbReference type="AlphaFoldDB" id="W6MET6"/>
<reference evidence="5" key="1">
    <citation type="submission" date="2013-06" db="EMBL/GenBank/DDBJ databases">
        <authorList>
            <person name="Groh K."/>
        </authorList>
    </citation>
    <scope>NUCLEOTIDE SEQUENCE</scope>
    <source>
        <tissue evidence="5">Antennules</tissue>
    </source>
</reference>
<feature type="transmembrane region" description="Helical" evidence="4">
    <location>
        <begin position="24"/>
        <end position="44"/>
    </location>
</feature>
<protein>
    <submittedName>
        <fullName evidence="5">Peroxinectin-like-4 protein</fullName>
    </submittedName>
</protein>
<feature type="compositionally biased region" description="Low complexity" evidence="3">
    <location>
        <begin position="97"/>
        <end position="106"/>
    </location>
</feature>
<evidence type="ECO:0000256" key="4">
    <source>
        <dbReference type="SAM" id="Phobius"/>
    </source>
</evidence>
<feature type="compositionally biased region" description="Basic and acidic residues" evidence="3">
    <location>
        <begin position="87"/>
        <end position="96"/>
    </location>
</feature>
<comment type="caution">
    <text evidence="2">Lacks conserved residue(s) required for the propagation of feature annotation.</text>
</comment>
<feature type="region of interest" description="Disordered" evidence="3">
    <location>
        <begin position="87"/>
        <end position="122"/>
    </location>
</feature>
<keyword evidence="1 2" id="KW-1015">Disulfide bond</keyword>
<reference evidence="5" key="2">
    <citation type="submission" date="2014-02" db="EMBL/GenBank/DDBJ databases">
        <title>The hermit crab's nose antennal transcriptomics.</title>
        <authorList>
            <person name="Groh K.C."/>
            <person name="Vogel H."/>
            <person name="Stensmyr M.C."/>
            <person name="Grosse-Wilde E."/>
            <person name="Hansson B.S."/>
        </authorList>
    </citation>
    <scope>NUCLEOTIDE SEQUENCE</scope>
    <source>
        <tissue evidence="5">Antennules</tissue>
    </source>
</reference>
<feature type="disulfide bond" evidence="2">
    <location>
        <begin position="71"/>
        <end position="86"/>
    </location>
</feature>
<feature type="non-terminal residue" evidence="5">
    <location>
        <position position="122"/>
    </location>
</feature>
<evidence type="ECO:0000256" key="3">
    <source>
        <dbReference type="SAM" id="MobiDB-lite"/>
    </source>
</evidence>
<dbReference type="InterPro" id="IPR002172">
    <property type="entry name" value="LDrepeatLR_classA_rpt"/>
</dbReference>
<feature type="non-terminal residue" evidence="5">
    <location>
        <position position="1"/>
    </location>
</feature>
<dbReference type="Pfam" id="PF00057">
    <property type="entry name" value="Ldl_recept_a"/>
    <property type="match status" value="1"/>
</dbReference>
<sequence length="122" mass="13386">VCEWSSCCCSLSPLRRNNPIKMKWSFTILLLAMTTAGVVSGQGFGVCKGGDYHCGNTEEGGNKCIPAKAYCDGFFDCGNGIDEKNCKDKDDDRDSNRPAIRFAARAPARRRPNMPPGTLRLY</sequence>
<dbReference type="PROSITE" id="PS50068">
    <property type="entry name" value="LDLRA_2"/>
    <property type="match status" value="1"/>
</dbReference>
<dbReference type="EMBL" id="HABX01000058">
    <property type="protein sequence ID" value="CDK12502.1"/>
    <property type="molecule type" value="Transcribed_RNA"/>
</dbReference>
<keyword evidence="4" id="KW-0472">Membrane</keyword>
<keyword evidence="4" id="KW-1133">Transmembrane helix</keyword>
<proteinExistence type="predicted"/>
<gene>
    <name evidence="5" type="primary">peroxinectin-like-4</name>
</gene>
<dbReference type="CDD" id="cd00112">
    <property type="entry name" value="LDLa"/>
    <property type="match status" value="1"/>
</dbReference>
<keyword evidence="4" id="KW-0812">Transmembrane</keyword>
<accession>W6MET6</accession>
<evidence type="ECO:0000256" key="1">
    <source>
        <dbReference type="ARBA" id="ARBA00023157"/>
    </source>
</evidence>
<dbReference type="Gene3D" id="4.10.400.10">
    <property type="entry name" value="Low-density Lipoprotein Receptor"/>
    <property type="match status" value="1"/>
</dbReference>
<evidence type="ECO:0000256" key="2">
    <source>
        <dbReference type="PROSITE-ProRule" id="PRU00124"/>
    </source>
</evidence>
<dbReference type="SMART" id="SM00192">
    <property type="entry name" value="LDLa"/>
    <property type="match status" value="1"/>
</dbReference>
<dbReference type="SUPFAM" id="SSF57424">
    <property type="entry name" value="LDL receptor-like module"/>
    <property type="match status" value="1"/>
</dbReference>
<dbReference type="InterPro" id="IPR036055">
    <property type="entry name" value="LDL_receptor-like_sf"/>
</dbReference>
<name>W6MET6_PAGBR</name>
<organism evidence="5">
    <name type="scientific">Pagurus bernhardus</name>
    <name type="common">Common hermit crab</name>
    <name type="synonym">Eupagurus bernhardus</name>
    <dbReference type="NCBI Taxonomy" id="174397"/>
    <lineage>
        <taxon>Eukaryota</taxon>
        <taxon>Metazoa</taxon>
        <taxon>Ecdysozoa</taxon>
        <taxon>Arthropoda</taxon>
        <taxon>Crustacea</taxon>
        <taxon>Multicrustacea</taxon>
        <taxon>Malacostraca</taxon>
        <taxon>Eumalacostraca</taxon>
        <taxon>Eucarida</taxon>
        <taxon>Decapoda</taxon>
        <taxon>Pleocyemata</taxon>
        <taxon>Anomura</taxon>
        <taxon>Paguroidea</taxon>
        <taxon>Paguridae</taxon>
        <taxon>Pagurus</taxon>
    </lineage>
</organism>
<evidence type="ECO:0000313" key="5">
    <source>
        <dbReference type="EMBL" id="CDK12502.1"/>
    </source>
</evidence>